<dbReference type="Gene3D" id="1.10.1040.10">
    <property type="entry name" value="N-(1-d-carboxylethyl)-l-norvaline Dehydrogenase, domain 2"/>
    <property type="match status" value="1"/>
</dbReference>
<proteinExistence type="predicted"/>
<reference evidence="2" key="1">
    <citation type="submission" date="2022-01" db="EMBL/GenBank/DDBJ databases">
        <title>Microbacterium eymi and Microbacterium rhizovicinus sp. nov., isolated from the rhizospheric soil of Elymus tsukushiensis, a plant native to the Dokdo Islands, Republic of Korea.</title>
        <authorList>
            <person name="Hwang Y.J."/>
        </authorList>
    </citation>
    <scope>NUCLEOTIDE SEQUENCE</scope>
    <source>
        <strain evidence="2">KUDC0405</strain>
    </source>
</reference>
<dbReference type="RefSeq" id="WP_259613322.1">
    <property type="nucleotide sequence ID" value="NZ_CP091139.2"/>
</dbReference>
<accession>A0ABY5NN93</accession>
<dbReference type="InterPro" id="IPR029154">
    <property type="entry name" value="HIBADH-like_NADP-bd"/>
</dbReference>
<evidence type="ECO:0000259" key="1">
    <source>
        <dbReference type="Pfam" id="PF14833"/>
    </source>
</evidence>
<evidence type="ECO:0000313" key="2">
    <source>
        <dbReference type="EMBL" id="UUT36657.1"/>
    </source>
</evidence>
<keyword evidence="3" id="KW-1185">Reference proteome</keyword>
<dbReference type="EMBL" id="CP091139">
    <property type="protein sequence ID" value="UUT36657.1"/>
    <property type="molecule type" value="Genomic_DNA"/>
</dbReference>
<organism evidence="2 3">
    <name type="scientific">Microbacterium elymi</name>
    <dbReference type="NCBI Taxonomy" id="2909587"/>
    <lineage>
        <taxon>Bacteria</taxon>
        <taxon>Bacillati</taxon>
        <taxon>Actinomycetota</taxon>
        <taxon>Actinomycetes</taxon>
        <taxon>Micrococcales</taxon>
        <taxon>Microbacteriaceae</taxon>
        <taxon>Microbacterium</taxon>
    </lineage>
</organism>
<dbReference type="Pfam" id="PF14833">
    <property type="entry name" value="NAD_binding_11"/>
    <property type="match status" value="1"/>
</dbReference>
<evidence type="ECO:0000313" key="3">
    <source>
        <dbReference type="Proteomes" id="UP001054811"/>
    </source>
</evidence>
<gene>
    <name evidence="2" type="ORF">L2X98_29750</name>
</gene>
<sequence length="67" mass="7244">MPDVHREGLFSATYMRKDIGYALELAEQLGASLPAATLAHELLGRTIDGGYGQVYHTAVVKVIEGEI</sequence>
<dbReference type="SUPFAM" id="SSF48179">
    <property type="entry name" value="6-phosphogluconate dehydrogenase C-terminal domain-like"/>
    <property type="match status" value="1"/>
</dbReference>
<dbReference type="InterPro" id="IPR008927">
    <property type="entry name" value="6-PGluconate_DH-like_C_sf"/>
</dbReference>
<protein>
    <submittedName>
        <fullName evidence="2">NAD-binding protein</fullName>
    </submittedName>
</protein>
<name>A0ABY5NN93_9MICO</name>
<feature type="domain" description="3-hydroxyisobutyrate dehydrogenase-like NAD-binding" evidence="1">
    <location>
        <begin position="8"/>
        <end position="63"/>
    </location>
</feature>
<dbReference type="Proteomes" id="UP001054811">
    <property type="component" value="Chromosome"/>
</dbReference>
<dbReference type="InterPro" id="IPR013328">
    <property type="entry name" value="6PGD_dom2"/>
</dbReference>